<dbReference type="PANTHER" id="PTHR35149:SF1">
    <property type="entry name" value="DUF5655 DOMAIN-CONTAINING PROTEIN"/>
    <property type="match status" value="1"/>
</dbReference>
<dbReference type="EMBL" id="CACVAP010000026">
    <property type="protein sequence ID" value="CAA6799760.1"/>
    <property type="molecule type" value="Genomic_DNA"/>
</dbReference>
<accession>A0A6S6S9Z7</accession>
<organism evidence="2">
    <name type="scientific">uncultured Sulfurovum sp</name>
    <dbReference type="NCBI Taxonomy" id="269237"/>
    <lineage>
        <taxon>Bacteria</taxon>
        <taxon>Pseudomonadati</taxon>
        <taxon>Campylobacterota</taxon>
        <taxon>Epsilonproteobacteria</taxon>
        <taxon>Campylobacterales</taxon>
        <taxon>Sulfurovaceae</taxon>
        <taxon>Sulfurovum</taxon>
        <taxon>environmental samples</taxon>
    </lineage>
</organism>
<proteinExistence type="predicted"/>
<dbReference type="Pfam" id="PF03235">
    <property type="entry name" value="GmrSD_N"/>
    <property type="match status" value="1"/>
</dbReference>
<gene>
    <name evidence="2" type="ORF">HELGO_WM11954</name>
</gene>
<reference evidence="2" key="1">
    <citation type="submission" date="2020-01" db="EMBL/GenBank/DDBJ databases">
        <authorList>
            <person name="Meier V. D."/>
            <person name="Meier V D."/>
        </authorList>
    </citation>
    <scope>NUCLEOTIDE SEQUENCE</scope>
    <source>
        <strain evidence="2">HLG_WM_MAG_06</strain>
    </source>
</reference>
<dbReference type="InterPro" id="IPR004919">
    <property type="entry name" value="GmrSD_N"/>
</dbReference>
<feature type="domain" description="GmrSD restriction endonucleases N-terminal" evidence="1">
    <location>
        <begin position="24"/>
        <end position="226"/>
    </location>
</feature>
<protein>
    <recommendedName>
        <fullName evidence="1">GmrSD restriction endonucleases N-terminal domain-containing protein</fullName>
    </recommendedName>
</protein>
<dbReference type="PANTHER" id="PTHR35149">
    <property type="entry name" value="SLL5132 PROTEIN"/>
    <property type="match status" value="1"/>
</dbReference>
<name>A0A6S6S9Z7_9BACT</name>
<evidence type="ECO:0000259" key="1">
    <source>
        <dbReference type="Pfam" id="PF03235"/>
    </source>
</evidence>
<dbReference type="AlphaFoldDB" id="A0A6S6S9Z7"/>
<evidence type="ECO:0000313" key="2">
    <source>
        <dbReference type="EMBL" id="CAA6799760.1"/>
    </source>
</evidence>
<sequence length="594" mass="71303">MHLGEKMNKNISTNLVLKSLSELCEIEKGFYIPAYQRGYRWTRQQVEDLLNDILEFASIKNNDGEFYCLQPIVVKNDDEHGWELIDGQQRLTTIYIILTYLEKEIEMFFGENKKYSIKFETRLDSRKFLEEQLKTIDESNIDFFHMSYAYQYIDEWFKEKGNKKKIDFLNVLCSPDKDRDGINITNNIRVIWYEVEKEVDSIQIFTRLNMGKIPLTNAELVKALLLSSSNLNKSEDYIRVKQLEISSSWDNIENRLQDNDFWYFLNSERNTISTRIEFIFDLMSDDYNKKFDEKYKVQKQNNDYYTFMVFNQYLNIHGKESILEIWEDIKQYFMTFQEWFEEAFLYHYIGYLTINRHSIEKIKLALENKKKSEFKSYLQSLIIKDFKDVNIRELSYPSDNTMITKILFLFNVISTLNSKSNIRFSFKDYIDGKWSLEHIHAQNSEEFTDNKQMHEWLVEYKDYDFNDDELSEKISELLEKNNIKDRFRELQKEIFEKFSDDSNIHGIENLALLSIKDNATLNNSIFPKKRDKVMALDEEGSFIPMCTKNVFLKYYSKDLTQISSWNKSDRDQYLTSIEKTLEVFFKVEEDNDEE</sequence>
<dbReference type="CDD" id="cd16387">
    <property type="entry name" value="ParB_N_Srx"/>
    <property type="match status" value="1"/>
</dbReference>